<dbReference type="EMBL" id="MN079079">
    <property type="protein sequence ID" value="QEA04085.1"/>
    <property type="molecule type" value="Genomic_DNA"/>
</dbReference>
<gene>
    <name evidence="5" type="ORF">KBTEX_00388</name>
</gene>
<dbReference type="NCBIfam" id="TIGR00254">
    <property type="entry name" value="GGDEF"/>
    <property type="match status" value="1"/>
</dbReference>
<dbReference type="InterPro" id="IPR000700">
    <property type="entry name" value="PAS-assoc_C"/>
</dbReference>
<dbReference type="Gene3D" id="3.30.450.20">
    <property type="entry name" value="PAS domain"/>
    <property type="match status" value="3"/>
</dbReference>
<dbReference type="CDD" id="cd01949">
    <property type="entry name" value="GGDEF"/>
    <property type="match status" value="1"/>
</dbReference>
<accession>A0A5B8RBD8</accession>
<dbReference type="InterPro" id="IPR000014">
    <property type="entry name" value="PAS"/>
</dbReference>
<dbReference type="PROSITE" id="PS50887">
    <property type="entry name" value="GGDEF"/>
    <property type="match status" value="1"/>
</dbReference>
<evidence type="ECO:0000259" key="3">
    <source>
        <dbReference type="PROSITE" id="PS50113"/>
    </source>
</evidence>
<dbReference type="Pfam" id="PF00989">
    <property type="entry name" value="PAS"/>
    <property type="match status" value="1"/>
</dbReference>
<dbReference type="SMART" id="SM00267">
    <property type="entry name" value="GGDEF"/>
    <property type="match status" value="1"/>
</dbReference>
<dbReference type="InterPro" id="IPR043128">
    <property type="entry name" value="Rev_trsase/Diguanyl_cyclase"/>
</dbReference>
<dbReference type="InterPro" id="IPR029787">
    <property type="entry name" value="Nucleotide_cyclase"/>
</dbReference>
<sequence>MPNCQIPTGHSPSRRPVPGLPPALGIDGGPPVIAGPDDGGPELLHRVVEHSSDALVVIDPDGIIRYANPAALRLFGRGHNELVHSPFGFPLTAARTEIDVLPPERPPRVAEMAVAGIPWQGRTGYLASLRDITERKRLEHDLRLSDRIFENAAEGLLITGADNRVLRANAAVTEITGIGAGELLGSDILGALAPARSEALAGEVHRALAAGRRWQGEIASQRPDGSTFVAWVNVIGVRDSEAPNIRNNIVTITDVTRWKAAEQRLDYLAHFDPLTGVPNRAALEEHLALSLARRRTDRMLAVLFLDIDGFKRVNDAYGHDTGDRLLAHFATTLRNTLRDGDFVARLGGDEFTIVLEDIRELRHAVTVAEKLLYAMDSPVTVNGHTFRVGTSIGIALAPGDGEDGHNLIRAADMAMYRAKSASGDTYAISAHRH</sequence>
<dbReference type="SUPFAM" id="SSF55073">
    <property type="entry name" value="Nucleotide cyclase"/>
    <property type="match status" value="1"/>
</dbReference>
<dbReference type="CDD" id="cd00130">
    <property type="entry name" value="PAS"/>
    <property type="match status" value="2"/>
</dbReference>
<dbReference type="Pfam" id="PF00990">
    <property type="entry name" value="GGDEF"/>
    <property type="match status" value="1"/>
</dbReference>
<organism evidence="5">
    <name type="scientific">uncultured organism</name>
    <dbReference type="NCBI Taxonomy" id="155900"/>
    <lineage>
        <taxon>unclassified sequences</taxon>
        <taxon>environmental samples</taxon>
    </lineage>
</organism>
<feature type="domain" description="PAC" evidence="3">
    <location>
        <begin position="214"/>
        <end position="267"/>
    </location>
</feature>
<dbReference type="SMART" id="SM00091">
    <property type="entry name" value="PAS"/>
    <property type="match status" value="2"/>
</dbReference>
<evidence type="ECO:0000313" key="5">
    <source>
        <dbReference type="EMBL" id="QEA04085.1"/>
    </source>
</evidence>
<dbReference type="AlphaFoldDB" id="A0A5B8RBD8"/>
<feature type="domain" description="PAS" evidence="2">
    <location>
        <begin position="141"/>
        <end position="211"/>
    </location>
</feature>
<evidence type="ECO:0000259" key="4">
    <source>
        <dbReference type="PROSITE" id="PS50887"/>
    </source>
</evidence>
<feature type="domain" description="GGDEF" evidence="4">
    <location>
        <begin position="298"/>
        <end position="431"/>
    </location>
</feature>
<proteinExistence type="predicted"/>
<feature type="compositionally biased region" description="Polar residues" evidence="1">
    <location>
        <begin position="1"/>
        <end position="11"/>
    </location>
</feature>
<feature type="domain" description="PAS" evidence="2">
    <location>
        <begin position="40"/>
        <end position="83"/>
    </location>
</feature>
<dbReference type="PANTHER" id="PTHR46663">
    <property type="entry name" value="DIGUANYLATE CYCLASE DGCT-RELATED"/>
    <property type="match status" value="1"/>
</dbReference>
<dbReference type="SUPFAM" id="SSF55785">
    <property type="entry name" value="PYP-like sensor domain (PAS domain)"/>
    <property type="match status" value="2"/>
</dbReference>
<dbReference type="PROSITE" id="PS50112">
    <property type="entry name" value="PAS"/>
    <property type="match status" value="2"/>
</dbReference>
<dbReference type="InterPro" id="IPR052163">
    <property type="entry name" value="DGC-Regulatory_Protein"/>
</dbReference>
<dbReference type="NCBIfam" id="TIGR00229">
    <property type="entry name" value="sensory_box"/>
    <property type="match status" value="2"/>
</dbReference>
<reference evidence="5" key="1">
    <citation type="submission" date="2019-06" db="EMBL/GenBank/DDBJ databases">
        <authorList>
            <person name="Murdoch R.W."/>
            <person name="Fathepure B."/>
        </authorList>
    </citation>
    <scope>NUCLEOTIDE SEQUENCE</scope>
</reference>
<evidence type="ECO:0000256" key="1">
    <source>
        <dbReference type="SAM" id="MobiDB-lite"/>
    </source>
</evidence>
<dbReference type="PANTHER" id="PTHR46663:SF3">
    <property type="entry name" value="SLL0267 PROTEIN"/>
    <property type="match status" value="1"/>
</dbReference>
<dbReference type="InterPro" id="IPR013767">
    <property type="entry name" value="PAS_fold"/>
</dbReference>
<dbReference type="PROSITE" id="PS50113">
    <property type="entry name" value="PAC"/>
    <property type="match status" value="1"/>
</dbReference>
<dbReference type="GO" id="GO:0006355">
    <property type="term" value="P:regulation of DNA-templated transcription"/>
    <property type="evidence" value="ECO:0007669"/>
    <property type="project" value="InterPro"/>
</dbReference>
<dbReference type="InterPro" id="IPR000160">
    <property type="entry name" value="GGDEF_dom"/>
</dbReference>
<dbReference type="Gene3D" id="3.30.70.270">
    <property type="match status" value="1"/>
</dbReference>
<evidence type="ECO:0000259" key="2">
    <source>
        <dbReference type="PROSITE" id="PS50112"/>
    </source>
</evidence>
<name>A0A5B8RBD8_9ZZZZ</name>
<protein>
    <submittedName>
        <fullName evidence="5">Uncharacterized protein</fullName>
    </submittedName>
</protein>
<feature type="region of interest" description="Disordered" evidence="1">
    <location>
        <begin position="1"/>
        <end position="39"/>
    </location>
</feature>
<dbReference type="InterPro" id="IPR035965">
    <property type="entry name" value="PAS-like_dom_sf"/>
</dbReference>
<dbReference type="Pfam" id="PF13188">
    <property type="entry name" value="PAS_8"/>
    <property type="match status" value="1"/>
</dbReference>
<dbReference type="FunFam" id="3.30.70.270:FF:000001">
    <property type="entry name" value="Diguanylate cyclase domain protein"/>
    <property type="match status" value="1"/>
</dbReference>